<comment type="caution">
    <text evidence="3">The sequence shown here is derived from an EMBL/GenBank/DDBJ whole genome shotgun (WGS) entry which is preliminary data.</text>
</comment>
<feature type="compositionally biased region" description="Basic and acidic residues" evidence="1">
    <location>
        <begin position="69"/>
        <end position="83"/>
    </location>
</feature>
<feature type="non-terminal residue" evidence="3">
    <location>
        <position position="1"/>
    </location>
</feature>
<keyword evidence="3" id="KW-0378">Hydrolase</keyword>
<dbReference type="EMBL" id="VBOV01000275">
    <property type="protein sequence ID" value="TMQ55088.1"/>
    <property type="molecule type" value="Genomic_DNA"/>
</dbReference>
<accession>A0A538SUM4</accession>
<keyword evidence="3" id="KW-0255">Endonuclease</keyword>
<feature type="region of interest" description="Disordered" evidence="1">
    <location>
        <begin position="1"/>
        <end position="83"/>
    </location>
</feature>
<evidence type="ECO:0000259" key="2">
    <source>
        <dbReference type="SMART" id="SM00507"/>
    </source>
</evidence>
<proteinExistence type="predicted"/>
<evidence type="ECO:0000313" key="3">
    <source>
        <dbReference type="EMBL" id="TMQ55088.1"/>
    </source>
</evidence>
<dbReference type="InterPro" id="IPR003615">
    <property type="entry name" value="HNH_nuc"/>
</dbReference>
<name>A0A538SUM4_UNCEI</name>
<keyword evidence="3" id="KW-0540">Nuclease</keyword>
<dbReference type="Proteomes" id="UP000320913">
    <property type="component" value="Unassembled WGS sequence"/>
</dbReference>
<reference evidence="3 4" key="1">
    <citation type="journal article" date="2019" name="Nat. Microbiol.">
        <title>Mediterranean grassland soil C-N compound turnover is dependent on rainfall and depth, and is mediated by genomically divergent microorganisms.</title>
        <authorList>
            <person name="Diamond S."/>
            <person name="Andeer P.F."/>
            <person name="Li Z."/>
            <person name="Crits-Christoph A."/>
            <person name="Burstein D."/>
            <person name="Anantharaman K."/>
            <person name="Lane K.R."/>
            <person name="Thomas B.C."/>
            <person name="Pan C."/>
            <person name="Northen T.R."/>
            <person name="Banfield J.F."/>
        </authorList>
    </citation>
    <scope>NUCLEOTIDE SEQUENCE [LARGE SCALE GENOMIC DNA]</scope>
    <source>
        <strain evidence="3">WS_5</strain>
    </source>
</reference>
<feature type="compositionally biased region" description="Basic and acidic residues" evidence="1">
    <location>
        <begin position="25"/>
        <end position="38"/>
    </location>
</feature>
<dbReference type="CDD" id="cd00085">
    <property type="entry name" value="HNHc"/>
    <property type="match status" value="1"/>
</dbReference>
<sequence>YRTHSGHTKRYAYGVPRDKHGRIKRSSEEKKNFERESGYPHGRPGYVVDHIIPLSMGGANDPSNMQWQTKEEAKAKDKTERKH</sequence>
<dbReference type="GO" id="GO:0004519">
    <property type="term" value="F:endonuclease activity"/>
    <property type="evidence" value="ECO:0007669"/>
    <property type="project" value="UniProtKB-KW"/>
</dbReference>
<gene>
    <name evidence="3" type="ORF">E6K75_09780</name>
</gene>
<dbReference type="Gene3D" id="1.10.30.50">
    <property type="match status" value="1"/>
</dbReference>
<dbReference type="AlphaFoldDB" id="A0A538SUM4"/>
<feature type="domain" description="HNH nuclease" evidence="2">
    <location>
        <begin position="22"/>
        <end position="74"/>
    </location>
</feature>
<dbReference type="SMART" id="SM00507">
    <property type="entry name" value="HNHc"/>
    <property type="match status" value="1"/>
</dbReference>
<feature type="compositionally biased region" description="Basic residues" evidence="1">
    <location>
        <begin position="1"/>
        <end position="10"/>
    </location>
</feature>
<evidence type="ECO:0000256" key="1">
    <source>
        <dbReference type="SAM" id="MobiDB-lite"/>
    </source>
</evidence>
<organism evidence="3 4">
    <name type="scientific">Eiseniibacteriota bacterium</name>
    <dbReference type="NCBI Taxonomy" id="2212470"/>
    <lineage>
        <taxon>Bacteria</taxon>
        <taxon>Candidatus Eiseniibacteriota</taxon>
    </lineage>
</organism>
<evidence type="ECO:0000313" key="4">
    <source>
        <dbReference type="Proteomes" id="UP000320913"/>
    </source>
</evidence>
<protein>
    <submittedName>
        <fullName evidence="3">HNH endonuclease</fullName>
    </submittedName>
</protein>